<dbReference type="GO" id="GO:0016605">
    <property type="term" value="C:PML body"/>
    <property type="evidence" value="ECO:0007669"/>
    <property type="project" value="TreeGrafter"/>
</dbReference>
<evidence type="ECO:0000256" key="1">
    <source>
        <dbReference type="ARBA" id="ARBA00022527"/>
    </source>
</evidence>
<reference evidence="7" key="2">
    <citation type="submission" date="2025-08" db="UniProtKB">
        <authorList>
            <consortium name="Ensembl"/>
        </authorList>
    </citation>
    <scope>IDENTIFICATION</scope>
</reference>
<evidence type="ECO:0000256" key="2">
    <source>
        <dbReference type="ARBA" id="ARBA00022679"/>
    </source>
</evidence>
<keyword evidence="1" id="KW-0723">Serine/threonine-protein kinase</keyword>
<dbReference type="InterPro" id="IPR011009">
    <property type="entry name" value="Kinase-like_dom_sf"/>
</dbReference>
<evidence type="ECO:0000259" key="6">
    <source>
        <dbReference type="PROSITE" id="PS50011"/>
    </source>
</evidence>
<evidence type="ECO:0000313" key="7">
    <source>
        <dbReference type="Ensembl" id="ENSNFUP00015009433.1"/>
    </source>
</evidence>
<dbReference type="AlphaFoldDB" id="A0A8C6KTQ7"/>
<dbReference type="SMART" id="SM00220">
    <property type="entry name" value="S_TKc"/>
    <property type="match status" value="1"/>
</dbReference>
<keyword evidence="4" id="KW-0418">Kinase</keyword>
<dbReference type="GO" id="GO:0004713">
    <property type="term" value="F:protein tyrosine kinase activity"/>
    <property type="evidence" value="ECO:0007669"/>
    <property type="project" value="TreeGrafter"/>
</dbReference>
<evidence type="ECO:0000256" key="4">
    <source>
        <dbReference type="ARBA" id="ARBA00022777"/>
    </source>
</evidence>
<keyword evidence="3" id="KW-0547">Nucleotide-binding</keyword>
<dbReference type="GO" id="GO:0007224">
    <property type="term" value="P:smoothened signaling pathway"/>
    <property type="evidence" value="ECO:0007669"/>
    <property type="project" value="TreeGrafter"/>
</dbReference>
<dbReference type="GO" id="GO:0003713">
    <property type="term" value="F:transcription coactivator activity"/>
    <property type="evidence" value="ECO:0007669"/>
    <property type="project" value="TreeGrafter"/>
</dbReference>
<dbReference type="GO" id="GO:0003714">
    <property type="term" value="F:transcription corepressor activity"/>
    <property type="evidence" value="ECO:0007669"/>
    <property type="project" value="TreeGrafter"/>
</dbReference>
<feature type="domain" description="Protein kinase" evidence="6">
    <location>
        <begin position="49"/>
        <end position="297"/>
    </location>
</feature>
<keyword evidence="8" id="KW-1185">Reference proteome</keyword>
<dbReference type="GO" id="GO:0005524">
    <property type="term" value="F:ATP binding"/>
    <property type="evidence" value="ECO:0007669"/>
    <property type="project" value="UniProtKB-KW"/>
</dbReference>
<dbReference type="Gene3D" id="1.10.510.10">
    <property type="entry name" value="Transferase(Phosphotransferase) domain 1"/>
    <property type="match status" value="1"/>
</dbReference>
<dbReference type="GO" id="GO:0004674">
    <property type="term" value="F:protein serine/threonine kinase activity"/>
    <property type="evidence" value="ECO:0007669"/>
    <property type="project" value="UniProtKB-KW"/>
</dbReference>
<evidence type="ECO:0000256" key="3">
    <source>
        <dbReference type="ARBA" id="ARBA00022741"/>
    </source>
</evidence>
<dbReference type="InterPro" id="IPR008271">
    <property type="entry name" value="Ser/Thr_kinase_AS"/>
</dbReference>
<dbReference type="PANTHER" id="PTHR24058:SF53">
    <property type="entry name" value="HOMEODOMAIN-INTERACTING PROTEIN KINASE 2"/>
    <property type="match status" value="1"/>
</dbReference>
<proteinExistence type="predicted"/>
<dbReference type="InterPro" id="IPR000719">
    <property type="entry name" value="Prot_kinase_dom"/>
</dbReference>
<reference evidence="7" key="1">
    <citation type="submission" date="2014-08" db="EMBL/GenBank/DDBJ databases">
        <authorList>
            <person name="Senf B."/>
            <person name="Petzold A."/>
            <person name="Downie B.R."/>
            <person name="Koch P."/>
            <person name="Platzer M."/>
        </authorList>
    </citation>
    <scope>NUCLEOTIDE SEQUENCE [LARGE SCALE GENOMIC DNA]</scope>
    <source>
        <strain evidence="7">GRZ</strain>
    </source>
</reference>
<dbReference type="PANTHER" id="PTHR24058">
    <property type="entry name" value="DUAL SPECIFICITY PROTEIN KINASE"/>
    <property type="match status" value="1"/>
</dbReference>
<sequence length="297" mass="33944">MLRFDPKERISAIDALMHEFFPRMQDDSSEAEGFTLDVDAVIKHKSDVYRCDNVLSCGSFGKVGKFIQLATKQVFAIKVFTEENHFEQEVETLSFGVVSKFKKLGTKLKVAVKIITEESYFEKELEALQLLRDLDQKVPNIIKYIAGFPYDGSFFVISELLDLNLLNFMKRRDYSPLRVSEIRPIAQQLFAALRALKSFGVTHLDIKPSNIMLVNHDSQPYCVKLIDFATASLLSFDIVQSKQYRAPEVFFGFPYFEGLDMWGVGCVLAFLSLGRDLFPPDSQYEVVRFSTIYTIVS</sequence>
<keyword evidence="2" id="KW-0808">Transferase</keyword>
<dbReference type="GO" id="GO:0005737">
    <property type="term" value="C:cytoplasm"/>
    <property type="evidence" value="ECO:0007669"/>
    <property type="project" value="TreeGrafter"/>
</dbReference>
<evidence type="ECO:0000313" key="8">
    <source>
        <dbReference type="Proteomes" id="UP000694548"/>
    </source>
</evidence>
<protein>
    <recommendedName>
        <fullName evidence="6">Protein kinase domain-containing protein</fullName>
    </recommendedName>
</protein>
<evidence type="ECO:0000256" key="5">
    <source>
        <dbReference type="ARBA" id="ARBA00022840"/>
    </source>
</evidence>
<dbReference type="InterPro" id="IPR050494">
    <property type="entry name" value="Ser_Thr_dual-spec_kinase"/>
</dbReference>
<dbReference type="PROSITE" id="PS50011">
    <property type="entry name" value="PROTEIN_KINASE_DOM"/>
    <property type="match status" value="1"/>
</dbReference>
<organism evidence="7 8">
    <name type="scientific">Nothobranchius furzeri</name>
    <name type="common">Turquoise killifish</name>
    <dbReference type="NCBI Taxonomy" id="105023"/>
    <lineage>
        <taxon>Eukaryota</taxon>
        <taxon>Metazoa</taxon>
        <taxon>Chordata</taxon>
        <taxon>Craniata</taxon>
        <taxon>Vertebrata</taxon>
        <taxon>Euteleostomi</taxon>
        <taxon>Actinopterygii</taxon>
        <taxon>Neopterygii</taxon>
        <taxon>Teleostei</taxon>
        <taxon>Neoteleostei</taxon>
        <taxon>Acanthomorphata</taxon>
        <taxon>Ovalentaria</taxon>
        <taxon>Atherinomorphae</taxon>
        <taxon>Cyprinodontiformes</taxon>
        <taxon>Nothobranchiidae</taxon>
        <taxon>Nothobranchius</taxon>
    </lineage>
</organism>
<dbReference type="Ensembl" id="ENSNFUT00015009913.1">
    <property type="protein sequence ID" value="ENSNFUP00015009433.1"/>
    <property type="gene ID" value="ENSNFUG00015004586.1"/>
</dbReference>
<dbReference type="GO" id="GO:0045944">
    <property type="term" value="P:positive regulation of transcription by RNA polymerase II"/>
    <property type="evidence" value="ECO:0007669"/>
    <property type="project" value="TreeGrafter"/>
</dbReference>
<dbReference type="GO" id="GO:0046332">
    <property type="term" value="F:SMAD binding"/>
    <property type="evidence" value="ECO:0007669"/>
    <property type="project" value="TreeGrafter"/>
</dbReference>
<accession>A0A8C6KTQ7</accession>
<dbReference type="GeneTree" id="ENSGT00940000155562"/>
<reference evidence="7" key="3">
    <citation type="submission" date="2025-09" db="UniProtKB">
        <authorList>
            <consortium name="Ensembl"/>
        </authorList>
    </citation>
    <scope>IDENTIFICATION</scope>
</reference>
<dbReference type="Proteomes" id="UP000694548">
    <property type="component" value="Chromosome sgr02"/>
</dbReference>
<dbReference type="GO" id="GO:0042771">
    <property type="term" value="P:intrinsic apoptotic signaling pathway in response to DNA damage by p53 class mediator"/>
    <property type="evidence" value="ECO:0007669"/>
    <property type="project" value="TreeGrafter"/>
</dbReference>
<dbReference type="PROSITE" id="PS00108">
    <property type="entry name" value="PROTEIN_KINASE_ST"/>
    <property type="match status" value="1"/>
</dbReference>
<dbReference type="Pfam" id="PF00069">
    <property type="entry name" value="Pkinase"/>
    <property type="match status" value="1"/>
</dbReference>
<keyword evidence="5" id="KW-0067">ATP-binding</keyword>
<dbReference type="SUPFAM" id="SSF56112">
    <property type="entry name" value="Protein kinase-like (PK-like)"/>
    <property type="match status" value="2"/>
</dbReference>
<name>A0A8C6KTQ7_NOTFU</name>
<dbReference type="Gene3D" id="3.30.200.20">
    <property type="entry name" value="Phosphorylase Kinase, domain 1"/>
    <property type="match status" value="1"/>
</dbReference>